<evidence type="ECO:0000313" key="1">
    <source>
        <dbReference type="EMBL" id="HIZ02658.1"/>
    </source>
</evidence>
<reference evidence="1" key="2">
    <citation type="submission" date="2021-04" db="EMBL/GenBank/DDBJ databases">
        <authorList>
            <person name="Gilroy R."/>
        </authorList>
    </citation>
    <scope>NUCLEOTIDE SEQUENCE</scope>
    <source>
        <strain evidence="1">CHK187-5294</strain>
    </source>
</reference>
<dbReference type="AlphaFoldDB" id="A0A9D2A656"/>
<sequence>MCLLCLLLFGCGCDRGCGCGYAQNRASCCGAYENEDGCRKERSSPCCAGSRSQCCCGCAKSCSGFARHGGVSVCCDAEYYNRQYALCCKCSPCCNG</sequence>
<comment type="caution">
    <text evidence="1">The sequence shown here is derived from an EMBL/GenBank/DDBJ whole genome shotgun (WGS) entry which is preliminary data.</text>
</comment>
<accession>A0A9D2A656</accession>
<evidence type="ECO:0000313" key="2">
    <source>
        <dbReference type="Proteomes" id="UP000824132"/>
    </source>
</evidence>
<reference evidence="1" key="1">
    <citation type="journal article" date="2021" name="PeerJ">
        <title>Extensive microbial diversity within the chicken gut microbiome revealed by metagenomics and culture.</title>
        <authorList>
            <person name="Gilroy R."/>
            <person name="Ravi A."/>
            <person name="Getino M."/>
            <person name="Pursley I."/>
            <person name="Horton D.L."/>
            <person name="Alikhan N.F."/>
            <person name="Baker D."/>
            <person name="Gharbi K."/>
            <person name="Hall N."/>
            <person name="Watson M."/>
            <person name="Adriaenssens E.M."/>
            <person name="Foster-Nyarko E."/>
            <person name="Jarju S."/>
            <person name="Secka A."/>
            <person name="Antonio M."/>
            <person name="Oren A."/>
            <person name="Chaudhuri R.R."/>
            <person name="La Ragione R."/>
            <person name="Hildebrand F."/>
            <person name="Pallen M.J."/>
        </authorList>
    </citation>
    <scope>NUCLEOTIDE SEQUENCE</scope>
    <source>
        <strain evidence="1">CHK187-5294</strain>
    </source>
</reference>
<gene>
    <name evidence="1" type="ORF">H9727_00060</name>
</gene>
<organism evidence="1 2">
    <name type="scientific">Candidatus Borkfalkia avistercoris</name>
    <dbReference type="NCBI Taxonomy" id="2838504"/>
    <lineage>
        <taxon>Bacteria</taxon>
        <taxon>Bacillati</taxon>
        <taxon>Bacillota</taxon>
        <taxon>Clostridia</taxon>
        <taxon>Christensenellales</taxon>
        <taxon>Christensenellaceae</taxon>
        <taxon>Candidatus Borkfalkia</taxon>
    </lineage>
</organism>
<protein>
    <submittedName>
        <fullName evidence="1">Uncharacterized protein</fullName>
    </submittedName>
</protein>
<name>A0A9D2A656_9FIRM</name>
<dbReference type="Proteomes" id="UP000824132">
    <property type="component" value="Unassembled WGS sequence"/>
</dbReference>
<dbReference type="EMBL" id="DXCL01000001">
    <property type="protein sequence ID" value="HIZ02658.1"/>
    <property type="molecule type" value="Genomic_DNA"/>
</dbReference>
<proteinExistence type="predicted"/>